<comment type="caution">
    <text evidence="6">The sequence shown here is derived from an EMBL/GenBank/DDBJ whole genome shotgun (WGS) entry which is preliminary data.</text>
</comment>
<organism evidence="6 7">
    <name type="scientific">Szabonella alba</name>
    <dbReference type="NCBI Taxonomy" id="2804194"/>
    <lineage>
        <taxon>Bacteria</taxon>
        <taxon>Pseudomonadati</taxon>
        <taxon>Pseudomonadota</taxon>
        <taxon>Alphaproteobacteria</taxon>
        <taxon>Rhodobacterales</taxon>
        <taxon>Paracoccaceae</taxon>
        <taxon>Szabonella</taxon>
    </lineage>
</organism>
<dbReference type="SUPFAM" id="SSF48008">
    <property type="entry name" value="GntR ligand-binding domain-like"/>
    <property type="match status" value="1"/>
</dbReference>
<proteinExistence type="predicted"/>
<accession>A0A8K0Y084</accession>
<dbReference type="PROSITE" id="PS50949">
    <property type="entry name" value="HTH_GNTR"/>
    <property type="match status" value="1"/>
</dbReference>
<dbReference type="InterPro" id="IPR036390">
    <property type="entry name" value="WH_DNA-bd_sf"/>
</dbReference>
<sequence length="250" mass="27098">MPTDDQNRRSPQAADAATHSGRTRPDRPADRAEDVYASLRQAILVMDLMPGEALSERALEGLLGSSRTPIREALLRLEVEGLVTRSGRSLRVTALELSAVLEAFEYREFIEAAVAQLASQRATPEGIARIQAVLDQSRTRDDTASWFAIGTDFHVMLAGLSGNGFLVRAMTDILTRIERARWIMCSLPSARSEAYAEHSQILRLVAEGRADEAAAALVAHGRGLRDILSEALSQQRLGLRGRGAGIGPGT</sequence>
<dbReference type="EMBL" id="JAESVN010000002">
    <property type="protein sequence ID" value="MBL4916848.1"/>
    <property type="molecule type" value="Genomic_DNA"/>
</dbReference>
<dbReference type="InterPro" id="IPR000524">
    <property type="entry name" value="Tscrpt_reg_HTH_GntR"/>
</dbReference>
<gene>
    <name evidence="6" type="ORF">JL811_06390</name>
</gene>
<feature type="region of interest" description="Disordered" evidence="4">
    <location>
        <begin position="1"/>
        <end position="31"/>
    </location>
</feature>
<dbReference type="Gene3D" id="1.10.10.10">
    <property type="entry name" value="Winged helix-like DNA-binding domain superfamily/Winged helix DNA-binding domain"/>
    <property type="match status" value="1"/>
</dbReference>
<dbReference type="GO" id="GO:0003677">
    <property type="term" value="F:DNA binding"/>
    <property type="evidence" value="ECO:0007669"/>
    <property type="project" value="UniProtKB-KW"/>
</dbReference>
<evidence type="ECO:0000313" key="6">
    <source>
        <dbReference type="EMBL" id="MBL4916848.1"/>
    </source>
</evidence>
<dbReference type="InterPro" id="IPR008920">
    <property type="entry name" value="TF_FadR/GntR_C"/>
</dbReference>
<evidence type="ECO:0000256" key="4">
    <source>
        <dbReference type="SAM" id="MobiDB-lite"/>
    </source>
</evidence>
<dbReference type="PANTHER" id="PTHR43537">
    <property type="entry name" value="TRANSCRIPTIONAL REGULATOR, GNTR FAMILY"/>
    <property type="match status" value="1"/>
</dbReference>
<dbReference type="Pfam" id="PF00392">
    <property type="entry name" value="GntR"/>
    <property type="match status" value="1"/>
</dbReference>
<dbReference type="SMART" id="SM00345">
    <property type="entry name" value="HTH_GNTR"/>
    <property type="match status" value="1"/>
</dbReference>
<reference evidence="6" key="1">
    <citation type="submission" date="2021-01" db="EMBL/GenBank/DDBJ databases">
        <title>Tabrizicola alba sp. nov. a motile alkaliphilic bacterium isolated from a soda lake.</title>
        <authorList>
            <person name="Szuroczki S."/>
            <person name="Abbaszade G."/>
            <person name="Schumann P."/>
            <person name="Toth E."/>
        </authorList>
    </citation>
    <scope>NUCLEOTIDE SEQUENCE</scope>
    <source>
        <strain evidence="6">DMG-N-6</strain>
    </source>
</reference>
<evidence type="ECO:0000256" key="2">
    <source>
        <dbReference type="ARBA" id="ARBA00023125"/>
    </source>
</evidence>
<dbReference type="PRINTS" id="PR00035">
    <property type="entry name" value="HTHGNTR"/>
</dbReference>
<evidence type="ECO:0000256" key="3">
    <source>
        <dbReference type="ARBA" id="ARBA00023163"/>
    </source>
</evidence>
<dbReference type="GO" id="GO:0003700">
    <property type="term" value="F:DNA-binding transcription factor activity"/>
    <property type="evidence" value="ECO:0007669"/>
    <property type="project" value="InterPro"/>
</dbReference>
<keyword evidence="1" id="KW-0805">Transcription regulation</keyword>
<dbReference type="InterPro" id="IPR011711">
    <property type="entry name" value="GntR_C"/>
</dbReference>
<evidence type="ECO:0000313" key="7">
    <source>
        <dbReference type="Proteomes" id="UP000648908"/>
    </source>
</evidence>
<dbReference type="PANTHER" id="PTHR43537:SF45">
    <property type="entry name" value="GNTR FAMILY REGULATORY PROTEIN"/>
    <property type="match status" value="1"/>
</dbReference>
<feature type="domain" description="HTH gntR-type" evidence="5">
    <location>
        <begin position="29"/>
        <end position="95"/>
    </location>
</feature>
<keyword evidence="2" id="KW-0238">DNA-binding</keyword>
<dbReference type="SMART" id="SM00895">
    <property type="entry name" value="FCD"/>
    <property type="match status" value="1"/>
</dbReference>
<protein>
    <submittedName>
        <fullName evidence="6">GntR family transcriptional regulator</fullName>
    </submittedName>
</protein>
<dbReference type="SUPFAM" id="SSF46785">
    <property type="entry name" value="Winged helix' DNA-binding domain"/>
    <property type="match status" value="1"/>
</dbReference>
<name>A0A8K0Y084_9RHOB</name>
<dbReference type="Gene3D" id="1.20.120.530">
    <property type="entry name" value="GntR ligand-binding domain-like"/>
    <property type="match status" value="1"/>
</dbReference>
<dbReference type="AlphaFoldDB" id="A0A8K0Y084"/>
<evidence type="ECO:0000256" key="1">
    <source>
        <dbReference type="ARBA" id="ARBA00023015"/>
    </source>
</evidence>
<dbReference type="Pfam" id="PF07729">
    <property type="entry name" value="FCD"/>
    <property type="match status" value="1"/>
</dbReference>
<dbReference type="RefSeq" id="WP_202687655.1">
    <property type="nucleotide sequence ID" value="NZ_JAESVN010000002.1"/>
</dbReference>
<dbReference type="Proteomes" id="UP000648908">
    <property type="component" value="Unassembled WGS sequence"/>
</dbReference>
<evidence type="ECO:0000259" key="5">
    <source>
        <dbReference type="PROSITE" id="PS50949"/>
    </source>
</evidence>
<keyword evidence="3" id="KW-0804">Transcription</keyword>
<keyword evidence="7" id="KW-1185">Reference proteome</keyword>
<dbReference type="InterPro" id="IPR036388">
    <property type="entry name" value="WH-like_DNA-bd_sf"/>
</dbReference>